<protein>
    <submittedName>
        <fullName evidence="5">Adipokinetic prohormone type 1-like</fullName>
    </submittedName>
</protein>
<dbReference type="PROSITE" id="PS51257">
    <property type="entry name" value="PROKAR_LIPOPROTEIN"/>
    <property type="match status" value="1"/>
</dbReference>
<keyword evidence="6" id="KW-1185">Reference proteome</keyword>
<dbReference type="GO" id="GO:0005179">
    <property type="term" value="F:hormone activity"/>
    <property type="evidence" value="ECO:0007669"/>
    <property type="project" value="InterPro"/>
</dbReference>
<accession>A0AAV4GT90</accession>
<comment type="caution">
    <text evidence="5">The sequence shown here is derived from an EMBL/GenBank/DDBJ whole genome shotgun (WGS) entry which is preliminary data.</text>
</comment>
<evidence type="ECO:0000313" key="6">
    <source>
        <dbReference type="Proteomes" id="UP000762676"/>
    </source>
</evidence>
<evidence type="ECO:0000256" key="1">
    <source>
        <dbReference type="ARBA" id="ARBA00004613"/>
    </source>
</evidence>
<name>A0AAV4GT90_9GAST</name>
<feature type="chain" id="PRO_5043876027" evidence="4">
    <location>
        <begin position="24"/>
        <end position="101"/>
    </location>
</feature>
<feature type="signal peptide" evidence="4">
    <location>
        <begin position="1"/>
        <end position="23"/>
    </location>
</feature>
<gene>
    <name evidence="5" type="ORF">ElyMa_004253500</name>
</gene>
<dbReference type="Proteomes" id="UP000762676">
    <property type="component" value="Unassembled WGS sequence"/>
</dbReference>
<dbReference type="EMBL" id="BMAT01008571">
    <property type="protein sequence ID" value="GFR88494.1"/>
    <property type="molecule type" value="Genomic_DNA"/>
</dbReference>
<organism evidence="5 6">
    <name type="scientific">Elysia marginata</name>
    <dbReference type="NCBI Taxonomy" id="1093978"/>
    <lineage>
        <taxon>Eukaryota</taxon>
        <taxon>Metazoa</taxon>
        <taxon>Spiralia</taxon>
        <taxon>Lophotrochozoa</taxon>
        <taxon>Mollusca</taxon>
        <taxon>Gastropoda</taxon>
        <taxon>Heterobranchia</taxon>
        <taxon>Euthyneura</taxon>
        <taxon>Panpulmonata</taxon>
        <taxon>Sacoglossa</taxon>
        <taxon>Placobranchoidea</taxon>
        <taxon>Plakobranchidae</taxon>
        <taxon>Elysia</taxon>
    </lineage>
</organism>
<dbReference type="GO" id="GO:0005576">
    <property type="term" value="C:extracellular region"/>
    <property type="evidence" value="ECO:0007669"/>
    <property type="project" value="UniProtKB-SubCell"/>
</dbReference>
<keyword evidence="2" id="KW-0964">Secreted</keyword>
<dbReference type="InterPro" id="IPR010475">
    <property type="entry name" value="AKH/RPCH_hormone"/>
</dbReference>
<proteinExistence type="predicted"/>
<evidence type="ECO:0000256" key="4">
    <source>
        <dbReference type="SAM" id="SignalP"/>
    </source>
</evidence>
<evidence type="ECO:0000256" key="2">
    <source>
        <dbReference type="ARBA" id="ARBA00022525"/>
    </source>
</evidence>
<dbReference type="Pfam" id="PF06377">
    <property type="entry name" value="Adipokin_hormo"/>
    <property type="match status" value="1"/>
</dbReference>
<keyword evidence="3 4" id="KW-0732">Signal</keyword>
<dbReference type="AlphaFoldDB" id="A0AAV4GT90"/>
<reference evidence="5 6" key="1">
    <citation type="journal article" date="2021" name="Elife">
        <title>Chloroplast acquisition without the gene transfer in kleptoplastic sea slugs, Plakobranchus ocellatus.</title>
        <authorList>
            <person name="Maeda T."/>
            <person name="Takahashi S."/>
            <person name="Yoshida T."/>
            <person name="Shimamura S."/>
            <person name="Takaki Y."/>
            <person name="Nagai Y."/>
            <person name="Toyoda A."/>
            <person name="Suzuki Y."/>
            <person name="Arimoto A."/>
            <person name="Ishii H."/>
            <person name="Satoh N."/>
            <person name="Nishiyama T."/>
            <person name="Hasebe M."/>
            <person name="Maruyama T."/>
            <person name="Minagawa J."/>
            <person name="Obokata J."/>
            <person name="Shigenobu S."/>
        </authorList>
    </citation>
    <scope>NUCLEOTIDE SEQUENCE [LARGE SCALE GENOMIC DNA]</scope>
</reference>
<evidence type="ECO:0000313" key="5">
    <source>
        <dbReference type="EMBL" id="GFR88494.1"/>
    </source>
</evidence>
<sequence length="101" mass="11120">MKYSNLLISLLLVAAIMVSSCLGQIHFSPDWVPGKRSSMETQPQFNDNPYLNQVDGSSRRTIDTEALLSLLGVHKGRDVQTCADQVNYNVLINVAKIIAVS</sequence>
<comment type="subcellular location">
    <subcellularLocation>
        <location evidence="1">Secreted</location>
    </subcellularLocation>
</comment>
<evidence type="ECO:0000256" key="3">
    <source>
        <dbReference type="ARBA" id="ARBA00022729"/>
    </source>
</evidence>